<dbReference type="Proteomes" id="UP000008320">
    <property type="component" value="Chromosome"/>
</dbReference>
<proteinExistence type="predicted"/>
<keyword evidence="1" id="KW-0812">Transmembrane</keyword>
<dbReference type="KEGG" id="ech:ECH_0177"/>
<accession>Q2GHT1</accession>
<dbReference type="HOGENOM" id="CLU_3288819_0_0_5"/>
<protein>
    <submittedName>
        <fullName evidence="2">Uncharacterized protein</fullName>
    </submittedName>
</protein>
<keyword evidence="1" id="KW-0472">Membrane</keyword>
<sequence>MKHAFLLMLEILRFCFDRLFVAYWNLGRLIYIFIIVGAEVNLGCEFR</sequence>
<reference evidence="2 3" key="1">
    <citation type="journal article" date="2006" name="PLoS Genet.">
        <title>Comparative genomics of emerging human ehrlichiosis agents.</title>
        <authorList>
            <person name="Dunning Hotopp J.C."/>
            <person name="Lin M."/>
            <person name="Madupu R."/>
            <person name="Crabtree J."/>
            <person name="Angiuoli S.V."/>
            <person name="Eisen J.A."/>
            <person name="Seshadri R."/>
            <person name="Ren Q."/>
            <person name="Wu M."/>
            <person name="Utterback T.R."/>
            <person name="Smith S."/>
            <person name="Lewis M."/>
            <person name="Khouri H."/>
            <person name="Zhang C."/>
            <person name="Niu H."/>
            <person name="Lin Q."/>
            <person name="Ohashi N."/>
            <person name="Zhi N."/>
            <person name="Nelson W."/>
            <person name="Brinkac L.M."/>
            <person name="Dodson R.J."/>
            <person name="Rosovitz M.J."/>
            <person name="Sundaram J."/>
            <person name="Daugherty S.C."/>
            <person name="Davidsen T."/>
            <person name="Durkin A.S."/>
            <person name="Gwinn M."/>
            <person name="Haft D.H."/>
            <person name="Selengut J.D."/>
            <person name="Sullivan S.A."/>
            <person name="Zafar N."/>
            <person name="Zhou L."/>
            <person name="Benahmed F."/>
            <person name="Forberger H."/>
            <person name="Halpin R."/>
            <person name="Mulligan S."/>
            <person name="Robinson J."/>
            <person name="White O."/>
            <person name="Rikihisa Y."/>
            <person name="Tettelin H."/>
        </authorList>
    </citation>
    <scope>NUCLEOTIDE SEQUENCE [LARGE SCALE GENOMIC DNA]</scope>
    <source>
        <strain evidence="3">ATCC CRL-10679 / Arkansas</strain>
    </source>
</reference>
<dbReference type="EMBL" id="CP000236">
    <property type="protein sequence ID" value="ABD44607.1"/>
    <property type="molecule type" value="Genomic_DNA"/>
</dbReference>
<evidence type="ECO:0000256" key="1">
    <source>
        <dbReference type="SAM" id="Phobius"/>
    </source>
</evidence>
<name>Q2GHT1_EHRCR</name>
<feature type="transmembrane region" description="Helical" evidence="1">
    <location>
        <begin position="20"/>
        <end position="42"/>
    </location>
</feature>
<dbReference type="AlphaFoldDB" id="Q2GHT1"/>
<keyword evidence="3" id="KW-1185">Reference proteome</keyword>
<evidence type="ECO:0000313" key="3">
    <source>
        <dbReference type="Proteomes" id="UP000008320"/>
    </source>
</evidence>
<organism evidence="2 3">
    <name type="scientific">Ehrlichia chaffeensis (strain ATCC CRL-10679 / Arkansas)</name>
    <dbReference type="NCBI Taxonomy" id="205920"/>
    <lineage>
        <taxon>Bacteria</taxon>
        <taxon>Pseudomonadati</taxon>
        <taxon>Pseudomonadota</taxon>
        <taxon>Alphaproteobacteria</taxon>
        <taxon>Rickettsiales</taxon>
        <taxon>Anaplasmataceae</taxon>
        <taxon>Ehrlichia</taxon>
    </lineage>
</organism>
<keyword evidence="1" id="KW-1133">Transmembrane helix</keyword>
<evidence type="ECO:0000313" key="2">
    <source>
        <dbReference type="EMBL" id="ABD44607.1"/>
    </source>
</evidence>
<gene>
    <name evidence="2" type="ordered locus">ECH_0177</name>
</gene>